<proteinExistence type="predicted"/>
<feature type="transmembrane region" description="Helical" evidence="6">
    <location>
        <begin position="186"/>
        <end position="206"/>
    </location>
</feature>
<reference evidence="8" key="1">
    <citation type="submission" date="2021-01" db="EMBL/GenBank/DDBJ databases">
        <authorList>
            <person name="Corre E."/>
            <person name="Pelletier E."/>
            <person name="Niang G."/>
            <person name="Scheremetjew M."/>
            <person name="Finn R."/>
            <person name="Kale V."/>
            <person name="Holt S."/>
            <person name="Cochrane G."/>
            <person name="Meng A."/>
            <person name="Brown T."/>
            <person name="Cohen L."/>
        </authorList>
    </citation>
    <scope>NUCLEOTIDE SEQUENCE</scope>
    <source>
        <strain evidence="8">GSO104</strain>
    </source>
</reference>
<feature type="domain" description="EamA" evidence="7">
    <location>
        <begin position="190"/>
        <end position="345"/>
    </location>
</feature>
<dbReference type="Pfam" id="PF00892">
    <property type="entry name" value="EamA"/>
    <property type="match status" value="2"/>
</dbReference>
<keyword evidence="3 6" id="KW-0812">Transmembrane</keyword>
<keyword evidence="5 6" id="KW-0472">Membrane</keyword>
<dbReference type="EMBL" id="HBNS01003542">
    <property type="protein sequence ID" value="CAE4583742.1"/>
    <property type="molecule type" value="Transcribed_RNA"/>
</dbReference>
<comment type="subcellular location">
    <subcellularLocation>
        <location evidence="1">Cell membrane</location>
        <topology evidence="1">Multi-pass membrane protein</topology>
    </subcellularLocation>
</comment>
<name>A0A7S4QIY0_9STRA</name>
<dbReference type="PANTHER" id="PTHR42920:SF5">
    <property type="entry name" value="EAMA DOMAIN-CONTAINING PROTEIN"/>
    <property type="match status" value="1"/>
</dbReference>
<keyword evidence="4 6" id="KW-1133">Transmembrane helix</keyword>
<evidence type="ECO:0000256" key="1">
    <source>
        <dbReference type="ARBA" id="ARBA00004651"/>
    </source>
</evidence>
<evidence type="ECO:0000256" key="2">
    <source>
        <dbReference type="ARBA" id="ARBA00022475"/>
    </source>
</evidence>
<sequence length="584" mass="63690">MCSVKPSGNVLVFFAVTLAFVFNNAFVVESFNVDRRGAPLSVLKSVGKGTGHILLVPSSNADQMRLHDTQILYQRTRRGRACISRHYSFMKEFDDDEVLIRAIASPTDETEPLNTRTLESELTYRMAEHNYLLESTQLEMKENIYETTSSETESDNGDLTFVPEHIKASEEENERTNVFSFLSDLWLARFLVLLSAALYGTNFTVVKLLDETVPVGISTTMRFGIAALATLPWLIAPSTRREDPEQSSDHDFNYSEQKTHSLPQSFDLPAAMSNSAALMGFEVGVWNSIGYIAQAVGLQTTDASKSAFICSLAVVIVPILDFLTGKKLPLRKAVGAAMAIVGVGFLEFGGISDLSATTISSGDLLSLVQPLMFGIGFWRMEAAMNKFPTEASRLTAGQIWAVFAASSAYCLISGTIGDATLPQMSQVMSWLSDPIILGELFWTGTITTAFTVYMETCALKTLSAAETTLLFSTEPLWGAAFAAIVVGERFGFSSAMGAALILGGCIYSNLKSSKTVETDTFASLLTETHISSESIEIIHEQEESQFDLLEADIPSYIYEVAAAGSNVMNSTVHSSNHTWSHMAP</sequence>
<evidence type="ECO:0000259" key="7">
    <source>
        <dbReference type="Pfam" id="PF00892"/>
    </source>
</evidence>
<dbReference type="PANTHER" id="PTHR42920">
    <property type="entry name" value="OS03G0707200 PROTEIN-RELATED"/>
    <property type="match status" value="1"/>
</dbReference>
<organism evidence="8">
    <name type="scientific">Ditylum brightwellii</name>
    <dbReference type="NCBI Taxonomy" id="49249"/>
    <lineage>
        <taxon>Eukaryota</taxon>
        <taxon>Sar</taxon>
        <taxon>Stramenopiles</taxon>
        <taxon>Ochrophyta</taxon>
        <taxon>Bacillariophyta</taxon>
        <taxon>Mediophyceae</taxon>
        <taxon>Lithodesmiophycidae</taxon>
        <taxon>Lithodesmiales</taxon>
        <taxon>Lithodesmiaceae</taxon>
        <taxon>Ditylum</taxon>
    </lineage>
</organism>
<feature type="transmembrane region" description="Helical" evidence="6">
    <location>
        <begin position="358"/>
        <end position="378"/>
    </location>
</feature>
<evidence type="ECO:0000313" key="8">
    <source>
        <dbReference type="EMBL" id="CAE4583742.1"/>
    </source>
</evidence>
<feature type="transmembrane region" description="Helical" evidence="6">
    <location>
        <begin position="333"/>
        <end position="352"/>
    </location>
</feature>
<dbReference type="InterPro" id="IPR051258">
    <property type="entry name" value="Diverse_Substrate_Transporter"/>
</dbReference>
<evidence type="ECO:0000256" key="4">
    <source>
        <dbReference type="ARBA" id="ARBA00022989"/>
    </source>
</evidence>
<gene>
    <name evidence="8" type="ORF">DBRI00130_LOCUS2870</name>
</gene>
<dbReference type="InterPro" id="IPR000620">
    <property type="entry name" value="EamA_dom"/>
</dbReference>
<keyword evidence="2" id="KW-1003">Cell membrane</keyword>
<protein>
    <recommendedName>
        <fullName evidence="7">EamA domain-containing protein</fullName>
    </recommendedName>
</protein>
<accession>A0A7S4QIY0</accession>
<feature type="domain" description="EamA" evidence="7">
    <location>
        <begin position="361"/>
        <end position="508"/>
    </location>
</feature>
<feature type="transmembrane region" description="Helical" evidence="6">
    <location>
        <begin position="213"/>
        <end position="235"/>
    </location>
</feature>
<evidence type="ECO:0000256" key="5">
    <source>
        <dbReference type="ARBA" id="ARBA00023136"/>
    </source>
</evidence>
<feature type="transmembrane region" description="Helical" evidence="6">
    <location>
        <begin position="399"/>
        <end position="416"/>
    </location>
</feature>
<feature type="transmembrane region" description="Helical" evidence="6">
    <location>
        <begin position="436"/>
        <end position="456"/>
    </location>
</feature>
<evidence type="ECO:0000256" key="3">
    <source>
        <dbReference type="ARBA" id="ARBA00022692"/>
    </source>
</evidence>
<dbReference type="InterPro" id="IPR037185">
    <property type="entry name" value="EmrE-like"/>
</dbReference>
<dbReference type="AlphaFoldDB" id="A0A7S4QIY0"/>
<evidence type="ECO:0000256" key="6">
    <source>
        <dbReference type="SAM" id="Phobius"/>
    </source>
</evidence>
<dbReference type="SUPFAM" id="SSF103481">
    <property type="entry name" value="Multidrug resistance efflux transporter EmrE"/>
    <property type="match status" value="2"/>
</dbReference>
<dbReference type="GO" id="GO:0005886">
    <property type="term" value="C:plasma membrane"/>
    <property type="evidence" value="ECO:0007669"/>
    <property type="project" value="UniProtKB-SubCell"/>
</dbReference>